<dbReference type="CDD" id="cd00303">
    <property type="entry name" value="retropepsin_like"/>
    <property type="match status" value="1"/>
</dbReference>
<dbReference type="EMBL" id="JARKNE010000003">
    <property type="protein sequence ID" value="KAK5840281.1"/>
    <property type="molecule type" value="Genomic_DNA"/>
</dbReference>
<keyword evidence="2" id="KW-1185">Reference proteome</keyword>
<dbReference type="InterPro" id="IPR021109">
    <property type="entry name" value="Peptidase_aspartic_dom_sf"/>
</dbReference>
<comment type="caution">
    <text evidence="1">The sequence shown here is derived from an EMBL/GenBank/DDBJ whole genome shotgun (WGS) entry which is preliminary data.</text>
</comment>
<sequence>MGVLGEPSFGFSPKEKLLMLPMVDPVNFGTPLRFSCGETTMKPYKPECLSVELEGENPTTLVLSLHALHGSQGNNIMRVVTTIGFIILINSGSTHNFVDAKLVKTLNLSVEHSCKLKVIVSNEGVLLTQGHCKAVSWTSQGNQFVTNFLSCP</sequence>
<evidence type="ECO:0000313" key="1">
    <source>
        <dbReference type="EMBL" id="KAK5840281.1"/>
    </source>
</evidence>
<dbReference type="Gene3D" id="2.40.70.10">
    <property type="entry name" value="Acid Proteases"/>
    <property type="match status" value="1"/>
</dbReference>
<accession>A0ABR0QLS5</accession>
<reference evidence="1 2" key="1">
    <citation type="submission" date="2023-03" db="EMBL/GenBank/DDBJ databases">
        <title>WGS of Gossypium arboreum.</title>
        <authorList>
            <person name="Yu D."/>
        </authorList>
    </citation>
    <scope>NUCLEOTIDE SEQUENCE [LARGE SCALE GENOMIC DNA]</scope>
    <source>
        <tissue evidence="1">Leaf</tissue>
    </source>
</reference>
<protein>
    <submittedName>
        <fullName evidence="1">Uncharacterized protein</fullName>
    </submittedName>
</protein>
<name>A0ABR0QLS5_GOSAR</name>
<proteinExistence type="predicted"/>
<gene>
    <name evidence="1" type="ORF">PVK06_009172</name>
</gene>
<evidence type="ECO:0000313" key="2">
    <source>
        <dbReference type="Proteomes" id="UP001358586"/>
    </source>
</evidence>
<dbReference type="Pfam" id="PF08284">
    <property type="entry name" value="RVP_2"/>
    <property type="match status" value="1"/>
</dbReference>
<organism evidence="1 2">
    <name type="scientific">Gossypium arboreum</name>
    <name type="common">Tree cotton</name>
    <name type="synonym">Gossypium nanking</name>
    <dbReference type="NCBI Taxonomy" id="29729"/>
    <lineage>
        <taxon>Eukaryota</taxon>
        <taxon>Viridiplantae</taxon>
        <taxon>Streptophyta</taxon>
        <taxon>Embryophyta</taxon>
        <taxon>Tracheophyta</taxon>
        <taxon>Spermatophyta</taxon>
        <taxon>Magnoliopsida</taxon>
        <taxon>eudicotyledons</taxon>
        <taxon>Gunneridae</taxon>
        <taxon>Pentapetalae</taxon>
        <taxon>rosids</taxon>
        <taxon>malvids</taxon>
        <taxon>Malvales</taxon>
        <taxon>Malvaceae</taxon>
        <taxon>Malvoideae</taxon>
        <taxon>Gossypium</taxon>
    </lineage>
</organism>
<dbReference type="Proteomes" id="UP001358586">
    <property type="component" value="Chromosome 3"/>
</dbReference>